<protein>
    <submittedName>
        <fullName evidence="2">Uncharacterized protein</fullName>
    </submittedName>
</protein>
<feature type="region of interest" description="Disordered" evidence="1">
    <location>
        <begin position="365"/>
        <end position="416"/>
    </location>
</feature>
<organism evidence="2 3">
    <name type="scientific">Entomortierella parvispora</name>
    <dbReference type="NCBI Taxonomy" id="205924"/>
    <lineage>
        <taxon>Eukaryota</taxon>
        <taxon>Fungi</taxon>
        <taxon>Fungi incertae sedis</taxon>
        <taxon>Mucoromycota</taxon>
        <taxon>Mortierellomycotina</taxon>
        <taxon>Mortierellomycetes</taxon>
        <taxon>Mortierellales</taxon>
        <taxon>Mortierellaceae</taxon>
        <taxon>Entomortierella</taxon>
    </lineage>
</organism>
<evidence type="ECO:0000313" key="2">
    <source>
        <dbReference type="EMBL" id="GJJ76150.1"/>
    </source>
</evidence>
<dbReference type="EMBL" id="BQFW01000012">
    <property type="protein sequence ID" value="GJJ76150.1"/>
    <property type="molecule type" value="Genomic_DNA"/>
</dbReference>
<feature type="compositionally biased region" description="Acidic residues" evidence="1">
    <location>
        <begin position="258"/>
        <end position="274"/>
    </location>
</feature>
<name>A0A9P3LZP1_9FUNG</name>
<sequence length="1228" mass="132696">MTWMTQSIQSLSPTSPRQLTATISPRSPTHSRPYLSPLQRSPISPLSSHLAPLDLEEPTSTLSKHHLEWCLACCRTALDREELAPVPSGAVNVHETLQSLVDIYSDAEQASAFSPSSSFVSSTPSPSSPTYTPSPHSPLRLPIHKSSLSHLRHTSSNSSLVSRCSQSGSMASPDPQTVHSPHDLLCTCYRPSSSGTSSLSSFAASAQAAVTLALSLLRALTKEQLLDLIFLVHSKAPRDLVTAAPYWIRANRLHIDSDDDYEDADDVGEGDDYYSDNVNSDNESSALEKDAAAWSPKSLTCCPSLSLPPWRQQALENDQQAVHSINSSDPLSIKEEGSPAPPRRRPEAAMLSAFMSIPVSSVGVPTVSSGPMTPDDEPVPRIPTSEPSSVERPRRAKNNHHQHGKNHDAQECCEPGSPPCYDYRSSYWQYQIRRRTRQRVKPKATSFKSDQLPPSGPSPESNKASPESKATAIREQNEALELEILQEASKMMNEVQIAVTSLDSHGRVTPAIPCRASNTTNGQAIHLWPTQRIYTICSTSRASDVPVNEGVTDDPKLSSGILPPLGIPIQSPVRSARARITSFAGANTPPRSSSLTNLSAEIKEPRISFQPSSAPALTLKTKHRAPPPLPIETSGLSVPFRIQTDTALSPTATLMTIKDGPTDSNATVSKSLAQKAAETGHKLWETSMMVLRRKVNSPCNATKFDTAITPTSDARTSMEIPSVIVSTPLSLPSYESSRDADDPRASAAAMKTPRSQHLHTRSQDFSTESKTRLQERIPFHHHQLAISLPGRGSPSFLSSVPSMESTQGTRCKPKGKKAVALPTTSRGFPEDDPAFMIPDDYLSMIPPSNAIPWSSPTPLPAINSFEGNSPKSQVPSPSTPLALAEATLEASSLSFDRSTTFNRALRRKKSIHEKLFGSKRDKIPVSLSPSSSTTALVDPNRGHVKSTVYDHSGANLHVAHDAHICDPQEPRPQSTKCQVHNNSLVSLVPSSSLLTASNLSTLHPNSNRSSRVIEDYNGRPILWSTAVSVVSSASTTSSSLVTKATCSSLTRAKCLRHPHHGKTTTSAHNPGCQRHGGIPTQSGTGLGITTPLLGADQALRWDDSTIDRFPKAESIPTVGGWTRPEGTTTAEELRADSDHVDEEKRRKEEEYVARVMGQWQSWAETCGPLNLPTPRSKAKDTSIAVPTAPTPVNTRLASRATRVLPSVSSSLTRGNGANITQRVKLGVR</sequence>
<evidence type="ECO:0000313" key="3">
    <source>
        <dbReference type="Proteomes" id="UP000827284"/>
    </source>
</evidence>
<evidence type="ECO:0000256" key="1">
    <source>
        <dbReference type="SAM" id="MobiDB-lite"/>
    </source>
</evidence>
<reference evidence="2" key="2">
    <citation type="journal article" date="2022" name="Microbiol. Resour. Announc.">
        <title>Whole-Genome Sequence of Entomortierella parvispora E1425, a Mucoromycotan Fungus Associated with Burkholderiaceae-Related Endosymbiotic Bacteria.</title>
        <authorList>
            <person name="Herlambang A."/>
            <person name="Guo Y."/>
            <person name="Takashima Y."/>
            <person name="Narisawa K."/>
            <person name="Ohta H."/>
            <person name="Nishizawa T."/>
        </authorList>
    </citation>
    <scope>NUCLEOTIDE SEQUENCE</scope>
    <source>
        <strain evidence="2">E1425</strain>
    </source>
</reference>
<feature type="region of interest" description="Disordered" evidence="1">
    <location>
        <begin position="114"/>
        <end position="139"/>
    </location>
</feature>
<feature type="region of interest" description="Disordered" evidence="1">
    <location>
        <begin position="1"/>
        <end position="41"/>
    </location>
</feature>
<gene>
    <name evidence="2" type="ORF">EMPS_08509</name>
</gene>
<dbReference type="AlphaFoldDB" id="A0A9P3LZP1"/>
<feature type="region of interest" description="Disordered" evidence="1">
    <location>
        <begin position="434"/>
        <end position="471"/>
    </location>
</feature>
<feature type="region of interest" description="Disordered" evidence="1">
    <location>
        <begin position="1115"/>
        <end position="1145"/>
    </location>
</feature>
<dbReference type="Proteomes" id="UP000827284">
    <property type="component" value="Unassembled WGS sequence"/>
</dbReference>
<feature type="region of interest" description="Disordered" evidence="1">
    <location>
        <begin position="316"/>
        <end position="345"/>
    </location>
</feature>
<accession>A0A9P3LZP1</accession>
<reference evidence="2" key="1">
    <citation type="submission" date="2021-11" db="EMBL/GenBank/DDBJ databases">
        <authorList>
            <person name="Herlambang A."/>
            <person name="Guo Y."/>
            <person name="Takashima Y."/>
            <person name="Nishizawa T."/>
        </authorList>
    </citation>
    <scope>NUCLEOTIDE SEQUENCE</scope>
    <source>
        <strain evidence="2">E1425</strain>
    </source>
</reference>
<comment type="caution">
    <text evidence="2">The sequence shown here is derived from an EMBL/GenBank/DDBJ whole genome shotgun (WGS) entry which is preliminary data.</text>
</comment>
<feature type="region of interest" description="Disordered" evidence="1">
    <location>
        <begin position="797"/>
        <end position="832"/>
    </location>
</feature>
<feature type="region of interest" description="Disordered" evidence="1">
    <location>
        <begin position="258"/>
        <end position="290"/>
    </location>
</feature>
<keyword evidence="3" id="KW-1185">Reference proteome</keyword>
<feature type="compositionally biased region" description="Polar residues" evidence="1">
    <location>
        <begin position="797"/>
        <end position="809"/>
    </location>
</feature>
<feature type="compositionally biased region" description="Polar residues" evidence="1">
    <location>
        <begin position="1"/>
        <end position="30"/>
    </location>
</feature>
<feature type="compositionally biased region" description="Polar residues" evidence="1">
    <location>
        <begin position="316"/>
        <end position="330"/>
    </location>
</feature>
<feature type="compositionally biased region" description="Basic and acidic residues" evidence="1">
    <location>
        <begin position="1131"/>
        <end position="1145"/>
    </location>
</feature>
<feature type="compositionally biased region" description="Low complexity" evidence="1">
    <location>
        <begin position="275"/>
        <end position="285"/>
    </location>
</feature>
<feature type="region of interest" description="Disordered" evidence="1">
    <location>
        <begin position="730"/>
        <end position="767"/>
    </location>
</feature>
<feature type="compositionally biased region" description="Basic residues" evidence="1">
    <location>
        <begin position="394"/>
        <end position="404"/>
    </location>
</feature>
<proteinExistence type="predicted"/>
<feature type="compositionally biased region" description="Low complexity" evidence="1">
    <location>
        <begin position="114"/>
        <end position="138"/>
    </location>
</feature>